<proteinExistence type="inferred from homology"/>
<dbReference type="PANTHER" id="PTHR35936:SF32">
    <property type="entry name" value="MEMBRANE-BOUND LYTIC MUREIN TRANSGLYCOSYLASE F"/>
    <property type="match status" value="1"/>
</dbReference>
<feature type="non-terminal residue" evidence="4">
    <location>
        <position position="93"/>
    </location>
</feature>
<dbReference type="SUPFAM" id="SSF53850">
    <property type="entry name" value="Periplasmic binding protein-like II"/>
    <property type="match status" value="1"/>
</dbReference>
<dbReference type="EMBL" id="JAOVKC010000838">
    <property type="protein sequence ID" value="MCV5625802.1"/>
    <property type="molecule type" value="Genomic_DNA"/>
</dbReference>
<comment type="similarity">
    <text evidence="1">Belongs to the bacterial solute-binding protein 3 family.</text>
</comment>
<protein>
    <submittedName>
        <fullName evidence="4">Transporter substrate-binding domain-containing protein</fullName>
    </submittedName>
</protein>
<organism evidence="4 5">
    <name type="scientific">Escherichia coli</name>
    <dbReference type="NCBI Taxonomy" id="562"/>
    <lineage>
        <taxon>Bacteria</taxon>
        <taxon>Pseudomonadati</taxon>
        <taxon>Pseudomonadota</taxon>
        <taxon>Gammaproteobacteria</taxon>
        <taxon>Enterobacterales</taxon>
        <taxon>Enterobacteriaceae</taxon>
        <taxon>Escherichia</taxon>
    </lineage>
</organism>
<evidence type="ECO:0000259" key="3">
    <source>
        <dbReference type="Pfam" id="PF00497"/>
    </source>
</evidence>
<evidence type="ECO:0000256" key="2">
    <source>
        <dbReference type="ARBA" id="ARBA00022729"/>
    </source>
</evidence>
<dbReference type="GO" id="GO:0008933">
    <property type="term" value="F:peptidoglycan lytic transglycosylase activity"/>
    <property type="evidence" value="ECO:0007669"/>
    <property type="project" value="TreeGrafter"/>
</dbReference>
<dbReference type="Proteomes" id="UP001208624">
    <property type="component" value="Unassembled WGS sequence"/>
</dbReference>
<dbReference type="PANTHER" id="PTHR35936">
    <property type="entry name" value="MEMBRANE-BOUND LYTIC MUREIN TRANSGLYCOSYLASE F"/>
    <property type="match status" value="1"/>
</dbReference>
<dbReference type="InterPro" id="IPR001638">
    <property type="entry name" value="Solute-binding_3/MltF_N"/>
</dbReference>
<dbReference type="AlphaFoldDB" id="A0AAP3A3V4"/>
<sequence length="93" mass="10166">VKLTIIPVDTTDQLVTLLKKGKLDLAAAAIMVTPERRELFRFGPGFYQVSPKLVYRNGKPKPASLNDIKGKLVVAAGSTGEDLLKEMSKENPK</sequence>
<dbReference type="GO" id="GO:0009279">
    <property type="term" value="C:cell outer membrane"/>
    <property type="evidence" value="ECO:0007669"/>
    <property type="project" value="TreeGrafter"/>
</dbReference>
<dbReference type="Gene3D" id="3.40.190.10">
    <property type="entry name" value="Periplasmic binding protein-like II"/>
    <property type="match status" value="2"/>
</dbReference>
<feature type="domain" description="Solute-binding protein family 3/N-terminal" evidence="3">
    <location>
        <begin position="1"/>
        <end position="89"/>
    </location>
</feature>
<gene>
    <name evidence="4" type="ORF">OFN31_29630</name>
</gene>
<evidence type="ECO:0000256" key="1">
    <source>
        <dbReference type="ARBA" id="ARBA00010333"/>
    </source>
</evidence>
<keyword evidence="2" id="KW-0732">Signal</keyword>
<comment type="caution">
    <text evidence="4">The sequence shown here is derived from an EMBL/GenBank/DDBJ whole genome shotgun (WGS) entry which is preliminary data.</text>
</comment>
<feature type="non-terminal residue" evidence="4">
    <location>
        <position position="1"/>
    </location>
</feature>
<accession>A0AAP3A3V4</accession>
<name>A0AAP3A3V4_ECOLX</name>
<reference evidence="4" key="1">
    <citation type="submission" date="2023-06" db="EMBL/GenBank/DDBJ databases">
        <title>Deciphering the underlying mechanisms mediating the transmission of blaNDM gene from human to animals in China.</title>
        <authorList>
            <person name="Chen K."/>
            <person name="Chen S."/>
        </authorList>
    </citation>
    <scope>NUCLEOTIDE SEQUENCE</scope>
    <source>
        <strain evidence="4">1199</strain>
    </source>
</reference>
<dbReference type="GO" id="GO:0009253">
    <property type="term" value="P:peptidoglycan catabolic process"/>
    <property type="evidence" value="ECO:0007669"/>
    <property type="project" value="TreeGrafter"/>
</dbReference>
<dbReference type="Pfam" id="PF00497">
    <property type="entry name" value="SBP_bac_3"/>
    <property type="match status" value="1"/>
</dbReference>
<evidence type="ECO:0000313" key="5">
    <source>
        <dbReference type="Proteomes" id="UP001208624"/>
    </source>
</evidence>
<evidence type="ECO:0000313" key="4">
    <source>
        <dbReference type="EMBL" id="MCV5625802.1"/>
    </source>
</evidence>